<dbReference type="EMBL" id="PDUG01000001">
    <property type="protein sequence ID" value="PIC50940.1"/>
    <property type="molecule type" value="Genomic_DNA"/>
</dbReference>
<dbReference type="Proteomes" id="UP000230233">
    <property type="component" value="Chromosome I"/>
</dbReference>
<name>A0A2G5VGY6_9PELO</name>
<dbReference type="InterPro" id="IPR009644">
    <property type="entry name" value="FKTN/MNN4/W02B3.4-1"/>
</dbReference>
<evidence type="ECO:0000313" key="8">
    <source>
        <dbReference type="Proteomes" id="UP000230233"/>
    </source>
</evidence>
<keyword evidence="4 5" id="KW-0472">Membrane</keyword>
<evidence type="ECO:0000256" key="1">
    <source>
        <dbReference type="ARBA" id="ARBA00004167"/>
    </source>
</evidence>
<keyword evidence="2 5" id="KW-0812">Transmembrane</keyword>
<dbReference type="PANTHER" id="PTHR15407:SF41">
    <property type="entry name" value="FUKUTIN"/>
    <property type="match status" value="1"/>
</dbReference>
<feature type="domain" description="W02B3.4-like N-terminal" evidence="6">
    <location>
        <begin position="76"/>
        <end position="194"/>
    </location>
</feature>
<dbReference type="Pfam" id="PF24413">
    <property type="entry name" value="W02B3_4_N"/>
    <property type="match status" value="1"/>
</dbReference>
<proteinExistence type="predicted"/>
<dbReference type="InterPro" id="IPR057641">
    <property type="entry name" value="W02B3_4_N"/>
</dbReference>
<gene>
    <name evidence="7" type="primary">Cnig_chr_I.g1646</name>
    <name evidence="7" type="ORF">B9Z55_001646</name>
</gene>
<keyword evidence="3 5" id="KW-1133">Transmembrane helix</keyword>
<dbReference type="STRING" id="1611254.A0A2G5VGY6"/>
<evidence type="ECO:0000259" key="6">
    <source>
        <dbReference type="Pfam" id="PF24413"/>
    </source>
</evidence>
<comment type="caution">
    <text evidence="7">The sequence shown here is derived from an EMBL/GenBank/DDBJ whole genome shotgun (WGS) entry which is preliminary data.</text>
</comment>
<protein>
    <recommendedName>
        <fullName evidence="6">W02B3.4-like N-terminal domain-containing protein</fullName>
    </recommendedName>
</protein>
<reference evidence="8" key="1">
    <citation type="submission" date="2017-10" db="EMBL/GenBank/DDBJ databases">
        <title>Rapid genome shrinkage in a self-fertile nematode reveals novel sperm competition proteins.</title>
        <authorList>
            <person name="Yin D."/>
            <person name="Schwarz E.M."/>
            <person name="Thomas C.G."/>
            <person name="Felde R.L."/>
            <person name="Korf I.F."/>
            <person name="Cutter A.D."/>
            <person name="Schartner C.M."/>
            <person name="Ralston E.J."/>
            <person name="Meyer B.J."/>
            <person name="Haag E.S."/>
        </authorList>
    </citation>
    <scope>NUCLEOTIDE SEQUENCE [LARGE SCALE GENOMIC DNA]</scope>
    <source>
        <strain evidence="8">JU1422</strain>
    </source>
</reference>
<evidence type="ECO:0000256" key="2">
    <source>
        <dbReference type="ARBA" id="ARBA00022692"/>
    </source>
</evidence>
<dbReference type="PANTHER" id="PTHR15407">
    <property type="entry name" value="FUKUTIN-RELATED"/>
    <property type="match status" value="1"/>
</dbReference>
<sequence>MEQNTNILIPYMTPGVMLNFTITYSGCRALRNLKLSMKNLYLNLAISCIIFFGAVLLFSSYRATKRGSKISFSSSTCQHLLRKRNPGLKILLIDVDFLQKLTEANGTTCLWNERKPIKVGVEMEYKFNSTHNLGDLGFEVFYYHNNASKDFLDLEMDAGRRLIPRKFKTRWVGNIEIPEDTQRFEEFWKRSSFRDCVGLDMNRNKSDGVFLKGPETADILAQLRDELLDNGMFPFLNSGTFLGWYRECTIIPHTYDVDFAVFKYNYKPEYPYKLLNGTSEFKLARMFGKLEDGLELTVVPKLKANPRIDVFVMYDGIENGVLTHHYTPGLGGDGTKYKFTYPIYDPWCAAELHDHLFWVSCSPKPQIRHEYGPQWYLDHPTSQFGWNSSPKNIKENGKLTKEEMKKYYLEF</sequence>
<keyword evidence="8" id="KW-1185">Reference proteome</keyword>
<feature type="transmembrane region" description="Helical" evidence="5">
    <location>
        <begin position="40"/>
        <end position="61"/>
    </location>
</feature>
<dbReference type="AlphaFoldDB" id="A0A2G5VGY6"/>
<evidence type="ECO:0000256" key="4">
    <source>
        <dbReference type="ARBA" id="ARBA00023136"/>
    </source>
</evidence>
<accession>A0A2G5VGY6</accession>
<comment type="subcellular location">
    <subcellularLocation>
        <location evidence="1">Membrane</location>
        <topology evidence="1">Single-pass membrane protein</topology>
    </subcellularLocation>
</comment>
<dbReference type="GO" id="GO:0016020">
    <property type="term" value="C:membrane"/>
    <property type="evidence" value="ECO:0007669"/>
    <property type="project" value="UniProtKB-SubCell"/>
</dbReference>
<dbReference type="OrthoDB" id="444255at2759"/>
<evidence type="ECO:0000256" key="3">
    <source>
        <dbReference type="ARBA" id="ARBA00022989"/>
    </source>
</evidence>
<evidence type="ECO:0000313" key="7">
    <source>
        <dbReference type="EMBL" id="PIC50940.1"/>
    </source>
</evidence>
<organism evidence="7 8">
    <name type="scientific">Caenorhabditis nigoni</name>
    <dbReference type="NCBI Taxonomy" id="1611254"/>
    <lineage>
        <taxon>Eukaryota</taxon>
        <taxon>Metazoa</taxon>
        <taxon>Ecdysozoa</taxon>
        <taxon>Nematoda</taxon>
        <taxon>Chromadorea</taxon>
        <taxon>Rhabditida</taxon>
        <taxon>Rhabditina</taxon>
        <taxon>Rhabditomorpha</taxon>
        <taxon>Rhabditoidea</taxon>
        <taxon>Rhabditidae</taxon>
        <taxon>Peloderinae</taxon>
        <taxon>Caenorhabditis</taxon>
    </lineage>
</organism>
<evidence type="ECO:0000256" key="5">
    <source>
        <dbReference type="SAM" id="Phobius"/>
    </source>
</evidence>